<dbReference type="AlphaFoldDB" id="A0ABD1QKH0"/>
<proteinExistence type="predicted"/>
<comment type="caution">
    <text evidence="1">The sequence shown here is derived from an EMBL/GenBank/DDBJ whole genome shotgun (WGS) entry which is preliminary data.</text>
</comment>
<reference evidence="2" key="1">
    <citation type="submission" date="2024-07" db="EMBL/GenBank/DDBJ databases">
        <title>Two chromosome-level genome assemblies of Korean endemic species Abeliophyllum distichum and Forsythia ovata (Oleaceae).</title>
        <authorList>
            <person name="Jang H."/>
        </authorList>
    </citation>
    <scope>NUCLEOTIDE SEQUENCE [LARGE SCALE GENOMIC DNA]</scope>
</reference>
<dbReference type="EMBL" id="JBFOLK010000011">
    <property type="protein sequence ID" value="KAL2476551.1"/>
    <property type="molecule type" value="Genomic_DNA"/>
</dbReference>
<evidence type="ECO:0000313" key="1">
    <source>
        <dbReference type="EMBL" id="KAL2476551.1"/>
    </source>
</evidence>
<keyword evidence="2" id="KW-1185">Reference proteome</keyword>
<sequence length="111" mass="12703">MGKSNPLINLTFLLHQSLGNKNGLTRFSIWKSNSRSGNLGRAGETWKLPKIFSKDTGGDRRSNVGRRRELSRALRSHVGQRRWERGLGYFVWIFTVGENMDGKVSSPEVWR</sequence>
<evidence type="ECO:0000313" key="2">
    <source>
        <dbReference type="Proteomes" id="UP001604336"/>
    </source>
</evidence>
<dbReference type="Proteomes" id="UP001604336">
    <property type="component" value="Unassembled WGS sequence"/>
</dbReference>
<organism evidence="1 2">
    <name type="scientific">Abeliophyllum distichum</name>
    <dbReference type="NCBI Taxonomy" id="126358"/>
    <lineage>
        <taxon>Eukaryota</taxon>
        <taxon>Viridiplantae</taxon>
        <taxon>Streptophyta</taxon>
        <taxon>Embryophyta</taxon>
        <taxon>Tracheophyta</taxon>
        <taxon>Spermatophyta</taxon>
        <taxon>Magnoliopsida</taxon>
        <taxon>eudicotyledons</taxon>
        <taxon>Gunneridae</taxon>
        <taxon>Pentapetalae</taxon>
        <taxon>asterids</taxon>
        <taxon>lamiids</taxon>
        <taxon>Lamiales</taxon>
        <taxon>Oleaceae</taxon>
        <taxon>Forsythieae</taxon>
        <taxon>Abeliophyllum</taxon>
    </lineage>
</organism>
<gene>
    <name evidence="1" type="ORF">Adt_37287</name>
</gene>
<accession>A0ABD1QKH0</accession>
<protein>
    <submittedName>
        <fullName evidence="1">Uncharacterized protein</fullName>
    </submittedName>
</protein>
<name>A0ABD1QKH0_9LAMI</name>